<dbReference type="Proteomes" id="UP000321304">
    <property type="component" value="Unassembled WGS sequence"/>
</dbReference>
<keyword evidence="3" id="KW-1185">Reference proteome</keyword>
<dbReference type="InterPro" id="IPR000835">
    <property type="entry name" value="HTH_MarR-typ"/>
</dbReference>
<comment type="caution">
    <text evidence="2">The sequence shown here is derived from an EMBL/GenBank/DDBJ whole genome shotgun (WGS) entry which is preliminary data.</text>
</comment>
<organism evidence="2 3">
    <name type="scientific">Bradyrhizobium macuxiense</name>
    <dbReference type="NCBI Taxonomy" id="1755647"/>
    <lineage>
        <taxon>Bacteria</taxon>
        <taxon>Pseudomonadati</taxon>
        <taxon>Pseudomonadota</taxon>
        <taxon>Alphaproteobacteria</taxon>
        <taxon>Hyphomicrobiales</taxon>
        <taxon>Nitrobacteraceae</taxon>
        <taxon>Bradyrhizobium</taxon>
    </lineage>
</organism>
<dbReference type="STRING" id="1755647.AS156_32135"/>
<evidence type="ECO:0000313" key="2">
    <source>
        <dbReference type="EMBL" id="TWB88940.1"/>
    </source>
</evidence>
<gene>
    <name evidence="2" type="ORF">FBZ93_117123</name>
</gene>
<accession>A0A560L714</accession>
<dbReference type="InterPro" id="IPR036388">
    <property type="entry name" value="WH-like_DNA-bd_sf"/>
</dbReference>
<evidence type="ECO:0000313" key="3">
    <source>
        <dbReference type="Proteomes" id="UP000321304"/>
    </source>
</evidence>
<dbReference type="InterPro" id="IPR039422">
    <property type="entry name" value="MarR/SlyA-like"/>
</dbReference>
<protein>
    <submittedName>
        <fullName evidence="2">DNA-binding MarR family transcriptional regulator</fullName>
    </submittedName>
</protein>
<proteinExistence type="predicted"/>
<evidence type="ECO:0000259" key="1">
    <source>
        <dbReference type="PROSITE" id="PS50995"/>
    </source>
</evidence>
<dbReference type="EMBL" id="VITY01000017">
    <property type="protein sequence ID" value="TWB88940.1"/>
    <property type="molecule type" value="Genomic_DNA"/>
</dbReference>
<name>A0A560L714_9BRAD</name>
<dbReference type="SMART" id="SM00347">
    <property type="entry name" value="HTH_MARR"/>
    <property type="match status" value="1"/>
</dbReference>
<reference evidence="2 3" key="1">
    <citation type="submission" date="2019-06" db="EMBL/GenBank/DDBJ databases">
        <title>Genomic Encyclopedia of Type Strains, Phase IV (KMG-V): Genome sequencing to study the core and pangenomes of soil and plant-associated prokaryotes.</title>
        <authorList>
            <person name="Whitman W."/>
        </authorList>
    </citation>
    <scope>NUCLEOTIDE SEQUENCE [LARGE SCALE GENOMIC DNA]</scope>
    <source>
        <strain evidence="2 3">BR 10355</strain>
    </source>
</reference>
<dbReference type="Pfam" id="PF12802">
    <property type="entry name" value="MarR_2"/>
    <property type="match status" value="1"/>
</dbReference>
<dbReference type="GO" id="GO:0003700">
    <property type="term" value="F:DNA-binding transcription factor activity"/>
    <property type="evidence" value="ECO:0007669"/>
    <property type="project" value="InterPro"/>
</dbReference>
<dbReference type="PROSITE" id="PS50995">
    <property type="entry name" value="HTH_MARR_2"/>
    <property type="match status" value="1"/>
</dbReference>
<dbReference type="GO" id="GO:0003677">
    <property type="term" value="F:DNA binding"/>
    <property type="evidence" value="ECO:0007669"/>
    <property type="project" value="UniProtKB-KW"/>
</dbReference>
<dbReference type="GO" id="GO:0006950">
    <property type="term" value="P:response to stress"/>
    <property type="evidence" value="ECO:0007669"/>
    <property type="project" value="TreeGrafter"/>
</dbReference>
<dbReference type="RefSeq" id="WP_208764098.1">
    <property type="nucleotide sequence ID" value="NZ_VITY01000017.1"/>
</dbReference>
<dbReference type="SUPFAM" id="SSF46785">
    <property type="entry name" value="Winged helix' DNA-binding domain"/>
    <property type="match status" value="1"/>
</dbReference>
<dbReference type="PANTHER" id="PTHR33164">
    <property type="entry name" value="TRANSCRIPTIONAL REGULATOR, MARR FAMILY"/>
    <property type="match status" value="1"/>
</dbReference>
<dbReference type="AlphaFoldDB" id="A0A560L714"/>
<dbReference type="InterPro" id="IPR036390">
    <property type="entry name" value="WH_DNA-bd_sf"/>
</dbReference>
<feature type="domain" description="HTH marR-type" evidence="1">
    <location>
        <begin position="12"/>
        <end position="144"/>
    </location>
</feature>
<dbReference type="Gene3D" id="1.10.10.10">
    <property type="entry name" value="Winged helix-like DNA-binding domain superfamily/Winged helix DNA-binding domain"/>
    <property type="match status" value="1"/>
</dbReference>
<dbReference type="PANTHER" id="PTHR33164:SF43">
    <property type="entry name" value="HTH-TYPE TRANSCRIPTIONAL REPRESSOR YETL"/>
    <property type="match status" value="1"/>
</dbReference>
<sequence length="149" mass="15977">MSSTPGMPAPVSGALGYTIKLAQHALRLQVDDAIRPLGITAPQFAVLVAVDLDPGISNAALARAAFVTPQSMQGIVANLERDGLLRRNADPLHGRILRSELTRSGRSVLGKAHAAVAEIEARMTNSLKRVEIEQLSLLLQRCIDNLLRP</sequence>
<keyword evidence="2" id="KW-0238">DNA-binding</keyword>